<gene>
    <name evidence="2" type="ORF">SAMN02745216_00662</name>
</gene>
<dbReference type="SUPFAM" id="SSF51126">
    <property type="entry name" value="Pectin lyase-like"/>
    <property type="match status" value="1"/>
</dbReference>
<sequence length="1285" mass="138199">MPSISSPLKAIFFLFFFLIPLAGLCHGATITVPGDYAKIQDAVLAAQAGDTVEVGPGTYTFTAYEGNNAEAVAGSSNCTDPGKIIGKTNNWGDDVKIGADGYIIVRMEEEIMDGPGDDFYVHWWTSNGNSWGEYAHYYVGGSASGPWTRVTSASDAFSWYHFGDLSTAGAASARYVKIEPVLENSDWTLNVRFVEGDLKWDPPIYIPSAITLKGAGTGQTIIDGANLSPDESIGFVNVGPDPWSTVHYDDFAVIAVNATGVAISDLTVKNHGSYAGVRGSSSTWEPTNFLTISGVEVSNCYTGMSFGEGSDNLVVENCLVHDNAHGGIQCGSKNVNVNGNVFYQNADGSGNNGYGISAAWACAGRFTNNVVLSNDYGITVQSSELGAQIDVLNNTVVNNSSGILLNSCTGAVRVKRNISVNNFSGASELSCSVPPDFDYNMVHGNTRNYEGNSTGANDIRLSPVFVDKNSGDYHLQNSSPGINIAPPSTQYEYLDVGGVITDTSGTACRGAAGGMATRIPDEGPNSHFFGTYQVTETVGDCDPVTKIVEVGNDPTRVYNQNYLYIPAAGGSFQHQWTELDLDARTMSMLISDKVITITDQGVWAGYSYQGWADNYTVTFAEDYNSFTFSGALSEDGDEACVGAKSGTGVRLDGDGNNKRFYGAYMITGTEGSCDEETKFFVIGGDPGRIGYDNYLYLPASGTSFTFSGENMDGDYCQWSTSISGDSITLNNEGYAVDNPDNTWSEQITAVFAADLNSFTYSGTSQDDDADQCQGVITGSGARVAEAGPNTRFYGNYIIDETLGACTENGKVVEIGNDAKRIGAEYYIYLPAEGSDFSFSFRYDDGDDFAERQIAVASDTLTIDTVGVWVSDPSKGWTEHIAAQFSADMNSLTYTGTLADDDPAECQGAMSGTGERISTQADNSRFFGSWLLFMTEGPCSAEVKVVTFGGDASKKNVDNYIYLPPKASPVSYSGFFQTDEALYDRTLTLGANFLKMHDDIMDAGLSKTEEYTAIFHNGVPERDYDGEPRIQGGMYDAGADETDVQGSGLDLTWELALNQEMDQEGAIEYEVTGESEMQGLTLTTPLNEEFGIPFRLEENSLQERFIDGTYSVAAFGAEETGVLSGSFPGQFPEVSTRIKGDKSLFVEWTPWTAAVGSEAQIKVMLEVNHDEIYSVSLSSSATSWVAPIQDIASGLSGCVEYELIVMFTNTCGEGISKSTSRTIDMDCSQVPLGDYNADEALTLQDCLLGLEILTGKERAVSFDQDPTGNQKVEQEDLIYILRELAE</sequence>
<dbReference type="Gene3D" id="2.160.20.10">
    <property type="entry name" value="Single-stranded right-handed beta-helix, Pectin lyase-like"/>
    <property type="match status" value="1"/>
</dbReference>
<accession>A0A1M6EIK8</accession>
<dbReference type="InterPro" id="IPR006626">
    <property type="entry name" value="PbH1"/>
</dbReference>
<evidence type="ECO:0000259" key="1">
    <source>
        <dbReference type="Pfam" id="PF05048"/>
    </source>
</evidence>
<evidence type="ECO:0000313" key="3">
    <source>
        <dbReference type="Proteomes" id="UP000183994"/>
    </source>
</evidence>
<dbReference type="OrthoDB" id="262245at2"/>
<dbReference type="Proteomes" id="UP000183994">
    <property type="component" value="Unassembled WGS sequence"/>
</dbReference>
<dbReference type="Pfam" id="PF05048">
    <property type="entry name" value="NosD"/>
    <property type="match status" value="1"/>
</dbReference>
<proteinExistence type="predicted"/>
<dbReference type="EMBL" id="FQZU01000002">
    <property type="protein sequence ID" value="SHI85281.1"/>
    <property type="molecule type" value="Genomic_DNA"/>
</dbReference>
<dbReference type="SMART" id="SM00710">
    <property type="entry name" value="PbH1"/>
    <property type="match status" value="6"/>
</dbReference>
<organism evidence="2 3">
    <name type="scientific">Desulfatibacillum alkenivorans DSM 16219</name>
    <dbReference type="NCBI Taxonomy" id="1121393"/>
    <lineage>
        <taxon>Bacteria</taxon>
        <taxon>Pseudomonadati</taxon>
        <taxon>Thermodesulfobacteriota</taxon>
        <taxon>Desulfobacteria</taxon>
        <taxon>Desulfobacterales</taxon>
        <taxon>Desulfatibacillaceae</taxon>
        <taxon>Desulfatibacillum</taxon>
    </lineage>
</organism>
<keyword evidence="3" id="KW-1185">Reference proteome</keyword>
<dbReference type="RefSeq" id="WP_073472815.1">
    <property type="nucleotide sequence ID" value="NZ_FQZU01000002.1"/>
</dbReference>
<dbReference type="InterPro" id="IPR012334">
    <property type="entry name" value="Pectin_lyas_fold"/>
</dbReference>
<reference evidence="3" key="1">
    <citation type="submission" date="2016-11" db="EMBL/GenBank/DDBJ databases">
        <authorList>
            <person name="Varghese N."/>
            <person name="Submissions S."/>
        </authorList>
    </citation>
    <scope>NUCLEOTIDE SEQUENCE [LARGE SCALE GENOMIC DNA]</scope>
    <source>
        <strain evidence="3">DSM 16219</strain>
    </source>
</reference>
<feature type="domain" description="Periplasmic copper-binding protein NosD beta helix" evidence="1">
    <location>
        <begin position="286"/>
        <end position="426"/>
    </location>
</feature>
<dbReference type="InterPro" id="IPR011050">
    <property type="entry name" value="Pectin_lyase_fold/virulence"/>
</dbReference>
<protein>
    <submittedName>
        <fullName evidence="2">Right handed beta helix region</fullName>
    </submittedName>
</protein>
<name>A0A1M6EIK8_9BACT</name>
<dbReference type="InterPro" id="IPR007742">
    <property type="entry name" value="NosD_dom"/>
</dbReference>
<evidence type="ECO:0000313" key="2">
    <source>
        <dbReference type="EMBL" id="SHI85281.1"/>
    </source>
</evidence>